<dbReference type="Proteomes" id="UP001454036">
    <property type="component" value="Unassembled WGS sequence"/>
</dbReference>
<comment type="caution">
    <text evidence="2">The sequence shown here is derived from an EMBL/GenBank/DDBJ whole genome shotgun (WGS) entry which is preliminary data.</text>
</comment>
<evidence type="ECO:0000256" key="1">
    <source>
        <dbReference type="SAM" id="MobiDB-lite"/>
    </source>
</evidence>
<dbReference type="AlphaFoldDB" id="A0AAV3R299"/>
<dbReference type="EMBL" id="BAABME010006848">
    <property type="protein sequence ID" value="GAA0169441.1"/>
    <property type="molecule type" value="Genomic_DNA"/>
</dbReference>
<feature type="region of interest" description="Disordered" evidence="1">
    <location>
        <begin position="62"/>
        <end position="172"/>
    </location>
</feature>
<accession>A0AAV3R299</accession>
<reference evidence="2 3" key="1">
    <citation type="submission" date="2024-01" db="EMBL/GenBank/DDBJ databases">
        <title>The complete chloroplast genome sequence of Lithospermum erythrorhizon: insights into the phylogenetic relationship among Boraginaceae species and the maternal lineages of purple gromwells.</title>
        <authorList>
            <person name="Okada T."/>
            <person name="Watanabe K."/>
        </authorList>
    </citation>
    <scope>NUCLEOTIDE SEQUENCE [LARGE SCALE GENOMIC DNA]</scope>
</reference>
<feature type="compositionally biased region" description="Low complexity" evidence="1">
    <location>
        <begin position="127"/>
        <end position="136"/>
    </location>
</feature>
<organism evidence="2 3">
    <name type="scientific">Lithospermum erythrorhizon</name>
    <name type="common">Purple gromwell</name>
    <name type="synonym">Lithospermum officinale var. erythrorhizon</name>
    <dbReference type="NCBI Taxonomy" id="34254"/>
    <lineage>
        <taxon>Eukaryota</taxon>
        <taxon>Viridiplantae</taxon>
        <taxon>Streptophyta</taxon>
        <taxon>Embryophyta</taxon>
        <taxon>Tracheophyta</taxon>
        <taxon>Spermatophyta</taxon>
        <taxon>Magnoliopsida</taxon>
        <taxon>eudicotyledons</taxon>
        <taxon>Gunneridae</taxon>
        <taxon>Pentapetalae</taxon>
        <taxon>asterids</taxon>
        <taxon>lamiids</taxon>
        <taxon>Boraginales</taxon>
        <taxon>Boraginaceae</taxon>
        <taxon>Boraginoideae</taxon>
        <taxon>Lithospermeae</taxon>
        <taxon>Lithospermum</taxon>
    </lineage>
</organism>
<evidence type="ECO:0000313" key="3">
    <source>
        <dbReference type="Proteomes" id="UP001454036"/>
    </source>
</evidence>
<proteinExistence type="predicted"/>
<sequence>MPLRILMNEFTIGDLHISQDHDPFANFTIPHDVALDVVSRLNEGIMDGDPQDAEMISTDPATIHHPLTSSSAQTTSSASQTVDPAHHPGANRGKRPIVETRPPLFSKRQKSIAQKRPGSELLDLTEDPPVSSPQEVEVPREDSGLHPSTSELPTETHVDSAPQVTTGLKGDNFDLQNKLKRVQLLLDQANGRASEAKQ</sequence>
<feature type="compositionally biased region" description="Low complexity" evidence="1">
    <location>
        <begin position="68"/>
        <end position="81"/>
    </location>
</feature>
<name>A0AAV3R299_LITER</name>
<keyword evidence="3" id="KW-1185">Reference proteome</keyword>
<gene>
    <name evidence="2" type="ORF">LIER_23929</name>
</gene>
<protein>
    <submittedName>
        <fullName evidence="2">Uncharacterized protein</fullName>
    </submittedName>
</protein>
<evidence type="ECO:0000313" key="2">
    <source>
        <dbReference type="EMBL" id="GAA0169441.1"/>
    </source>
</evidence>